<dbReference type="GO" id="GO:0043190">
    <property type="term" value="C:ATP-binding cassette (ABC) transporter complex"/>
    <property type="evidence" value="ECO:0007669"/>
    <property type="project" value="InterPro"/>
</dbReference>
<evidence type="ECO:0000256" key="5">
    <source>
        <dbReference type="ARBA" id="ARBA00022519"/>
    </source>
</evidence>
<dbReference type="PRINTS" id="PR00164">
    <property type="entry name" value="ABC2TRNSPORT"/>
</dbReference>
<name>A0A6N7XLK4_9FIRM</name>
<evidence type="ECO:0000256" key="7">
    <source>
        <dbReference type="ARBA" id="ARBA00022989"/>
    </source>
</evidence>
<evidence type="ECO:0000259" key="10">
    <source>
        <dbReference type="PROSITE" id="PS51012"/>
    </source>
</evidence>
<dbReference type="AlphaFoldDB" id="A0A6N7XLK4"/>
<dbReference type="PANTHER" id="PTHR30413">
    <property type="entry name" value="INNER MEMBRANE TRANSPORT PERMEASE"/>
    <property type="match status" value="1"/>
</dbReference>
<keyword evidence="4 9" id="KW-1003">Cell membrane</keyword>
<dbReference type="InterPro" id="IPR047817">
    <property type="entry name" value="ABC2_TM_bact-type"/>
</dbReference>
<feature type="transmembrane region" description="Helical" evidence="9">
    <location>
        <begin position="139"/>
        <end position="160"/>
    </location>
</feature>
<dbReference type="GO" id="GO:0140359">
    <property type="term" value="F:ABC-type transporter activity"/>
    <property type="evidence" value="ECO:0007669"/>
    <property type="project" value="InterPro"/>
</dbReference>
<dbReference type="RefSeq" id="WP_154554026.1">
    <property type="nucleotide sequence ID" value="NZ_VUNA01000005.1"/>
</dbReference>
<dbReference type="PANTHER" id="PTHR30413:SF8">
    <property type="entry name" value="TRANSPORT PERMEASE PROTEIN"/>
    <property type="match status" value="1"/>
</dbReference>
<dbReference type="InterPro" id="IPR000412">
    <property type="entry name" value="ABC_2_transport"/>
</dbReference>
<gene>
    <name evidence="11" type="ORF">FYJ65_03755</name>
</gene>
<feature type="transmembrane region" description="Helical" evidence="9">
    <location>
        <begin position="113"/>
        <end position="133"/>
    </location>
</feature>
<dbReference type="InterPro" id="IPR013525">
    <property type="entry name" value="ABC2_TM"/>
</dbReference>
<evidence type="ECO:0000256" key="9">
    <source>
        <dbReference type="RuleBase" id="RU361157"/>
    </source>
</evidence>
<sequence length="260" mass="30559">MNKFFSNIRKYHKYAIRSAKAELKSEVADSYLNWLWWIIEPVCFMLIYTFIFGYVFHNKTPYFASFVFIGLTAWDFFNRMVKGSVRLIVSNRDLVKKVYIPKYILLLAKSYTYLFKMGISMVITFCLMFAQGVHLSWHILFFIPITIILYVLTFGIGMILMNYGVTVNDLSNLINVFLRMVFYLSGVFYNINERLAGTLCFVLLRVNPIAMIMNEFRRTMLYNQLPSFKWLAAWLIIALILNAIGIHLIHKNENSYAKVI</sequence>
<keyword evidence="3 9" id="KW-0813">Transport</keyword>
<evidence type="ECO:0000256" key="1">
    <source>
        <dbReference type="ARBA" id="ARBA00004429"/>
    </source>
</evidence>
<keyword evidence="8 9" id="KW-0472">Membrane</keyword>
<keyword evidence="7 9" id="KW-1133">Transmembrane helix</keyword>
<dbReference type="Pfam" id="PF01061">
    <property type="entry name" value="ABC2_membrane"/>
    <property type="match status" value="1"/>
</dbReference>
<keyword evidence="5" id="KW-0997">Cell inner membrane</keyword>
<evidence type="ECO:0000313" key="11">
    <source>
        <dbReference type="EMBL" id="MST70461.1"/>
    </source>
</evidence>
<dbReference type="GO" id="GO:0015920">
    <property type="term" value="P:lipopolysaccharide transport"/>
    <property type="evidence" value="ECO:0007669"/>
    <property type="project" value="TreeGrafter"/>
</dbReference>
<comment type="similarity">
    <text evidence="2 9">Belongs to the ABC-2 integral membrane protein family.</text>
</comment>
<feature type="transmembrane region" description="Helical" evidence="9">
    <location>
        <begin position="172"/>
        <end position="189"/>
    </location>
</feature>
<protein>
    <recommendedName>
        <fullName evidence="9">Transport permease protein</fullName>
    </recommendedName>
</protein>
<feature type="transmembrane region" description="Helical" evidence="9">
    <location>
        <begin position="61"/>
        <end position="77"/>
    </location>
</feature>
<proteinExistence type="inferred from homology"/>
<evidence type="ECO:0000256" key="8">
    <source>
        <dbReference type="ARBA" id="ARBA00023136"/>
    </source>
</evidence>
<accession>A0A6N7XLK4</accession>
<evidence type="ECO:0000256" key="4">
    <source>
        <dbReference type="ARBA" id="ARBA00022475"/>
    </source>
</evidence>
<dbReference type="Proteomes" id="UP000469424">
    <property type="component" value="Unassembled WGS sequence"/>
</dbReference>
<reference evidence="11 12" key="1">
    <citation type="submission" date="2019-08" db="EMBL/GenBank/DDBJ databases">
        <title>In-depth cultivation of the pig gut microbiome towards novel bacterial diversity and tailored functional studies.</title>
        <authorList>
            <person name="Wylensek D."/>
            <person name="Hitch T.C.A."/>
            <person name="Clavel T."/>
        </authorList>
    </citation>
    <scope>NUCLEOTIDE SEQUENCE [LARGE SCALE GENOMIC DNA]</scope>
    <source>
        <strain evidence="11 12">WCA-MUC-591-APC-4B</strain>
    </source>
</reference>
<comment type="caution">
    <text evidence="11">The sequence shown here is derived from an EMBL/GenBank/DDBJ whole genome shotgun (WGS) entry which is preliminary data.</text>
</comment>
<feature type="transmembrane region" description="Helical" evidence="9">
    <location>
        <begin position="228"/>
        <end position="249"/>
    </location>
</feature>
<dbReference type="PROSITE" id="PS51012">
    <property type="entry name" value="ABC_TM2"/>
    <property type="match status" value="1"/>
</dbReference>
<keyword evidence="12" id="KW-1185">Reference proteome</keyword>
<feature type="transmembrane region" description="Helical" evidence="9">
    <location>
        <begin position="34"/>
        <end position="55"/>
    </location>
</feature>
<evidence type="ECO:0000256" key="2">
    <source>
        <dbReference type="ARBA" id="ARBA00007783"/>
    </source>
</evidence>
<dbReference type="EMBL" id="VUNA01000005">
    <property type="protein sequence ID" value="MST70461.1"/>
    <property type="molecule type" value="Genomic_DNA"/>
</dbReference>
<evidence type="ECO:0000256" key="6">
    <source>
        <dbReference type="ARBA" id="ARBA00022692"/>
    </source>
</evidence>
<keyword evidence="6 9" id="KW-0812">Transmembrane</keyword>
<evidence type="ECO:0000313" key="12">
    <source>
        <dbReference type="Proteomes" id="UP000469424"/>
    </source>
</evidence>
<evidence type="ECO:0000256" key="3">
    <source>
        <dbReference type="ARBA" id="ARBA00022448"/>
    </source>
</evidence>
<organism evidence="11 12">
    <name type="scientific">Mogibacterium kristiansenii</name>
    <dbReference type="NCBI Taxonomy" id="2606708"/>
    <lineage>
        <taxon>Bacteria</taxon>
        <taxon>Bacillati</taxon>
        <taxon>Bacillota</taxon>
        <taxon>Clostridia</taxon>
        <taxon>Peptostreptococcales</taxon>
        <taxon>Anaerovoracaceae</taxon>
        <taxon>Mogibacterium</taxon>
    </lineage>
</organism>
<feature type="domain" description="ABC transmembrane type-2" evidence="10">
    <location>
        <begin position="32"/>
        <end position="252"/>
    </location>
</feature>
<comment type="subcellular location">
    <subcellularLocation>
        <location evidence="1">Cell inner membrane</location>
        <topology evidence="1">Multi-pass membrane protein</topology>
    </subcellularLocation>
    <subcellularLocation>
        <location evidence="9">Cell membrane</location>
        <topology evidence="9">Multi-pass membrane protein</topology>
    </subcellularLocation>
</comment>